<keyword evidence="1" id="KW-0472">Membrane</keyword>
<evidence type="ECO:0000313" key="4">
    <source>
        <dbReference type="Proteomes" id="UP000294830"/>
    </source>
</evidence>
<evidence type="ECO:0000259" key="2">
    <source>
        <dbReference type="PROSITE" id="PS50076"/>
    </source>
</evidence>
<dbReference type="PROSITE" id="PS50076">
    <property type="entry name" value="DNAJ_2"/>
    <property type="match status" value="1"/>
</dbReference>
<accession>A0A4R2EQH4</accession>
<organism evidence="3 4">
    <name type="scientific">Acetobacteroides hydrogenigenes</name>
    <dbReference type="NCBI Taxonomy" id="979970"/>
    <lineage>
        <taxon>Bacteria</taxon>
        <taxon>Pseudomonadati</taxon>
        <taxon>Bacteroidota</taxon>
        <taxon>Bacteroidia</taxon>
        <taxon>Bacteroidales</taxon>
        <taxon>Rikenellaceae</taxon>
        <taxon>Acetobacteroides</taxon>
    </lineage>
</organism>
<keyword evidence="4" id="KW-1185">Reference proteome</keyword>
<sequence>MRYGRWIAGGLGFWLGGPIGAIIGYAVGTLIEKGDVISPSRTQNPQEGFRVALIVLVGAVMKADGTVKKSELDYVKDFFVKNFGVEATKDAMLLLRDILQKEIPLNEVGRQIGDNLDYNTRLQLLHFLYGIGKADGVLDEKELVVIEQIAYAMGISGVDMASTKGMYYEDINSAYAVLEVLPTVSDEEVKRAYRAAAIKYHPDKVAHLGADVQKSATERIKQVNESYDKIKKVRGMA</sequence>
<dbReference type="SUPFAM" id="SSF46565">
    <property type="entry name" value="Chaperone J-domain"/>
    <property type="match status" value="1"/>
</dbReference>
<dbReference type="EMBL" id="SLWB01000008">
    <property type="protein sequence ID" value="TCN66689.1"/>
    <property type="molecule type" value="Genomic_DNA"/>
</dbReference>
<dbReference type="PANTHER" id="PTHR24074">
    <property type="entry name" value="CO-CHAPERONE PROTEIN DJLA"/>
    <property type="match status" value="1"/>
</dbReference>
<dbReference type="Gene3D" id="1.10.3680.10">
    <property type="entry name" value="TerB-like"/>
    <property type="match status" value="1"/>
</dbReference>
<dbReference type="InterPro" id="IPR036869">
    <property type="entry name" value="J_dom_sf"/>
</dbReference>
<dbReference type="InterPro" id="IPR050817">
    <property type="entry name" value="DjlA_DnaK_co-chaperone"/>
</dbReference>
<keyword evidence="1" id="KW-1133">Transmembrane helix</keyword>
<name>A0A4R2EQH4_9BACT</name>
<dbReference type="PRINTS" id="PR00625">
    <property type="entry name" value="JDOMAIN"/>
</dbReference>
<dbReference type="SUPFAM" id="SSF158682">
    <property type="entry name" value="TerB-like"/>
    <property type="match status" value="1"/>
</dbReference>
<dbReference type="Pfam" id="PF00226">
    <property type="entry name" value="DnaJ"/>
    <property type="match status" value="1"/>
</dbReference>
<dbReference type="Gene3D" id="1.10.287.110">
    <property type="entry name" value="DnaJ domain"/>
    <property type="match status" value="1"/>
</dbReference>
<reference evidence="3 4" key="1">
    <citation type="submission" date="2019-03" db="EMBL/GenBank/DDBJ databases">
        <title>Genomic Encyclopedia of Archaeal and Bacterial Type Strains, Phase II (KMG-II): from individual species to whole genera.</title>
        <authorList>
            <person name="Goeker M."/>
        </authorList>
    </citation>
    <scope>NUCLEOTIDE SEQUENCE [LARGE SCALE GENOMIC DNA]</scope>
    <source>
        <strain evidence="3 4">RL-C</strain>
    </source>
</reference>
<comment type="caution">
    <text evidence="3">The sequence shown here is derived from an EMBL/GenBank/DDBJ whole genome shotgun (WGS) entry which is preliminary data.</text>
</comment>
<evidence type="ECO:0000313" key="3">
    <source>
        <dbReference type="EMBL" id="TCN66689.1"/>
    </source>
</evidence>
<dbReference type="Pfam" id="PF05099">
    <property type="entry name" value="TerB"/>
    <property type="match status" value="1"/>
</dbReference>
<gene>
    <name evidence="3" type="ORF">CLV25_10827</name>
</gene>
<feature type="domain" description="J" evidence="2">
    <location>
        <begin position="173"/>
        <end position="235"/>
    </location>
</feature>
<dbReference type="InterPro" id="IPR029024">
    <property type="entry name" value="TerB-like"/>
</dbReference>
<dbReference type="SMART" id="SM00271">
    <property type="entry name" value="DnaJ"/>
    <property type="match status" value="1"/>
</dbReference>
<feature type="transmembrane region" description="Helical" evidence="1">
    <location>
        <begin position="6"/>
        <end position="31"/>
    </location>
</feature>
<dbReference type="OrthoDB" id="9779622at2"/>
<dbReference type="InterPro" id="IPR007791">
    <property type="entry name" value="DjlA_N"/>
</dbReference>
<dbReference type="Proteomes" id="UP000294830">
    <property type="component" value="Unassembled WGS sequence"/>
</dbReference>
<evidence type="ECO:0000256" key="1">
    <source>
        <dbReference type="SAM" id="Phobius"/>
    </source>
</evidence>
<dbReference type="CDD" id="cd06257">
    <property type="entry name" value="DnaJ"/>
    <property type="match status" value="1"/>
</dbReference>
<dbReference type="InterPro" id="IPR001623">
    <property type="entry name" value="DnaJ_domain"/>
</dbReference>
<keyword evidence="1" id="KW-0812">Transmembrane</keyword>
<dbReference type="AlphaFoldDB" id="A0A4R2EQH4"/>
<protein>
    <submittedName>
        <fullName evidence="3">DnaJ like chaperone protein</fullName>
    </submittedName>
</protein>
<proteinExistence type="predicted"/>
<dbReference type="RefSeq" id="WP_131839389.1">
    <property type="nucleotide sequence ID" value="NZ_SLWB01000008.1"/>
</dbReference>